<protein>
    <submittedName>
        <fullName evidence="1">Uncharacterized protein</fullName>
    </submittedName>
</protein>
<name>A0ACC3MCI4_9PEZI</name>
<organism evidence="1 2">
    <name type="scientific">Vermiconidia calcicola</name>
    <dbReference type="NCBI Taxonomy" id="1690605"/>
    <lineage>
        <taxon>Eukaryota</taxon>
        <taxon>Fungi</taxon>
        <taxon>Dikarya</taxon>
        <taxon>Ascomycota</taxon>
        <taxon>Pezizomycotina</taxon>
        <taxon>Dothideomycetes</taxon>
        <taxon>Dothideomycetidae</taxon>
        <taxon>Mycosphaerellales</taxon>
        <taxon>Extremaceae</taxon>
        <taxon>Vermiconidia</taxon>
    </lineage>
</organism>
<gene>
    <name evidence="1" type="ORF">LTR37_020666</name>
</gene>
<evidence type="ECO:0000313" key="1">
    <source>
        <dbReference type="EMBL" id="KAK3682006.1"/>
    </source>
</evidence>
<reference evidence="1" key="1">
    <citation type="submission" date="2023-07" db="EMBL/GenBank/DDBJ databases">
        <title>Black Yeasts Isolated from many extreme environments.</title>
        <authorList>
            <person name="Coleine C."/>
            <person name="Stajich J.E."/>
            <person name="Selbmann L."/>
        </authorList>
    </citation>
    <scope>NUCLEOTIDE SEQUENCE</scope>
    <source>
        <strain evidence="1">CCFEE 5714</strain>
    </source>
</reference>
<comment type="caution">
    <text evidence="1">The sequence shown here is derived from an EMBL/GenBank/DDBJ whole genome shotgun (WGS) entry which is preliminary data.</text>
</comment>
<evidence type="ECO:0000313" key="2">
    <source>
        <dbReference type="Proteomes" id="UP001281147"/>
    </source>
</evidence>
<dbReference type="EMBL" id="JAUTXU010000379">
    <property type="protein sequence ID" value="KAK3682006.1"/>
    <property type="molecule type" value="Genomic_DNA"/>
</dbReference>
<keyword evidence="2" id="KW-1185">Reference proteome</keyword>
<dbReference type="Proteomes" id="UP001281147">
    <property type="component" value="Unassembled WGS sequence"/>
</dbReference>
<proteinExistence type="predicted"/>
<accession>A0ACC3MCI4</accession>
<sequence length="153" mass="17166">MSEKQTTAHVEHYARGSEAIKFEEVHRRTMIVNDIPVQEALENQLDEDPKRLRRVIRKVDLRLTLMLALLYTCAFIDRSNLGNANKAGMGDALGLDVGNRYSIVAMIFFVGYILMDIPSTVLMKKLGAPVMVPSVCLNVIKRNITTTDKLTTS</sequence>